<keyword evidence="10" id="KW-1185">Reference proteome</keyword>
<dbReference type="InterPro" id="IPR045069">
    <property type="entry name" value="MATE_euk"/>
</dbReference>
<comment type="caution">
    <text evidence="9">The sequence shown here is derived from an EMBL/GenBank/DDBJ whole genome shotgun (WGS) entry which is preliminary data.</text>
</comment>
<dbReference type="EMBL" id="JACGCI010000031">
    <property type="protein sequence ID" value="KAF6755215.1"/>
    <property type="molecule type" value="Genomic_DNA"/>
</dbReference>
<feature type="transmembrane region" description="Helical" evidence="7">
    <location>
        <begin position="502"/>
        <end position="522"/>
    </location>
</feature>
<evidence type="ECO:0000256" key="4">
    <source>
        <dbReference type="ARBA" id="ARBA00022989"/>
    </source>
</evidence>
<keyword evidence="4 7" id="KW-1133">Transmembrane helix</keyword>
<feature type="region of interest" description="Disordered" evidence="6">
    <location>
        <begin position="1"/>
        <end position="70"/>
    </location>
</feature>
<feature type="transmembrane region" description="Helical" evidence="7">
    <location>
        <begin position="276"/>
        <end position="301"/>
    </location>
</feature>
<keyword evidence="3 7" id="KW-0812">Transmembrane</keyword>
<feature type="transmembrane region" description="Helical" evidence="7">
    <location>
        <begin position="361"/>
        <end position="384"/>
    </location>
</feature>
<evidence type="ECO:0000256" key="5">
    <source>
        <dbReference type="ARBA" id="ARBA00023136"/>
    </source>
</evidence>
<dbReference type="AlphaFoldDB" id="A0A8H6IJG6"/>
<comment type="similarity">
    <text evidence="2">Belongs to the multi antimicrobial extrusion (MATE) (TC 2.A.66.1) family.</text>
</comment>
<sequence>MAAPRETEPSSSTTSLSETTAPSYVSTQNTTRNDALSEQERLMKTIQDVVPSPSPNGFPSERTPLLSTPHNSGIQDGIDEIPSQDKIPSMAMFWEELPTLTEAAVPLIATQLLQFTMIIVPVVSIGHMSTTALAGISLGSMTANVTGFSVIQGFCSALDTLMPSAWTSSHPEYVGLWAQRMSVVMACLMIPITITWFNAESLLLHLKQDPEVAQLASQYLRWITLALPAFVFNTISRRYFQSQGLFTVPTRIILLVAPINAFLGWFLVWGPKPFGMGFIGAPMASMISYYLISIASFTYGAKYTDLRAWHPLTMRMFTHLGRLIRLGLAGVGQVCSEWWAWELVMLAASVLGPTALASQSVLLTSCSATFQVPFSIGVASSVRIGNLLGERRGRRAGVAANTSFVMAVGVMLLTSAIFMTFRHSWGRLFNNDEAVVSLVADVLPIGALFQVFDGAVGVTGGIMRARGMQLVGAMLNLSGYYVVGIPLGLWLAFTKHLGLKGLWYGLTVALIYCSVVTSYLCLTTDWDLEVEKVAVRLKEEERLRHADTLKADDGGERGDIVTE</sequence>
<feature type="transmembrane region" description="Helical" evidence="7">
    <location>
        <begin position="438"/>
        <end position="458"/>
    </location>
</feature>
<dbReference type="Pfam" id="PF01554">
    <property type="entry name" value="MatE"/>
    <property type="match status" value="2"/>
</dbReference>
<evidence type="ECO:0000256" key="3">
    <source>
        <dbReference type="ARBA" id="ARBA00022692"/>
    </source>
</evidence>
<dbReference type="PANTHER" id="PTHR11206">
    <property type="entry name" value="MULTIDRUG RESISTANCE PROTEIN"/>
    <property type="match status" value="1"/>
</dbReference>
<feature type="transmembrane region" description="Helical" evidence="7">
    <location>
        <begin position="396"/>
        <end position="418"/>
    </location>
</feature>
<evidence type="ECO:0000256" key="6">
    <source>
        <dbReference type="SAM" id="MobiDB-lite"/>
    </source>
</evidence>
<proteinExistence type="inferred from homology"/>
<gene>
    <name evidence="9" type="ORF">DFP72DRAFT_868170</name>
    <name evidence="8" type="ORF">DFP72DRAFT_897519</name>
</gene>
<dbReference type="CDD" id="cd13132">
    <property type="entry name" value="MATE_eukaryotic"/>
    <property type="match status" value="1"/>
</dbReference>
<feature type="transmembrane region" description="Helical" evidence="7">
    <location>
        <begin position="322"/>
        <end position="341"/>
    </location>
</feature>
<keyword evidence="5 7" id="KW-0472">Membrane</keyword>
<reference evidence="9 10" key="1">
    <citation type="submission" date="2020-07" db="EMBL/GenBank/DDBJ databases">
        <title>Comparative genomics of pyrophilous fungi reveals a link between fire events and developmental genes.</title>
        <authorList>
            <consortium name="DOE Joint Genome Institute"/>
            <person name="Steindorff A.S."/>
            <person name="Carver A."/>
            <person name="Calhoun S."/>
            <person name="Stillman K."/>
            <person name="Liu H."/>
            <person name="Lipzen A."/>
            <person name="Pangilinan J."/>
            <person name="Labutti K."/>
            <person name="Bruns T.D."/>
            <person name="Grigoriev I.V."/>
        </authorList>
    </citation>
    <scope>NUCLEOTIDE SEQUENCE [LARGE SCALE GENOMIC DNA]</scope>
    <source>
        <strain evidence="9 10">CBS 144469</strain>
    </source>
</reference>
<dbReference type="EMBL" id="JACGCI010000002">
    <property type="protein sequence ID" value="KAF6765593.1"/>
    <property type="molecule type" value="Genomic_DNA"/>
</dbReference>
<evidence type="ECO:0000256" key="7">
    <source>
        <dbReference type="SAM" id="Phobius"/>
    </source>
</evidence>
<organism evidence="9 10">
    <name type="scientific">Ephemerocybe angulata</name>
    <dbReference type="NCBI Taxonomy" id="980116"/>
    <lineage>
        <taxon>Eukaryota</taxon>
        <taxon>Fungi</taxon>
        <taxon>Dikarya</taxon>
        <taxon>Basidiomycota</taxon>
        <taxon>Agaricomycotina</taxon>
        <taxon>Agaricomycetes</taxon>
        <taxon>Agaricomycetidae</taxon>
        <taxon>Agaricales</taxon>
        <taxon>Agaricineae</taxon>
        <taxon>Psathyrellaceae</taxon>
        <taxon>Ephemerocybe</taxon>
    </lineage>
</organism>
<comment type="subcellular location">
    <subcellularLocation>
        <location evidence="1">Membrane</location>
        <topology evidence="1">Multi-pass membrane protein</topology>
    </subcellularLocation>
</comment>
<evidence type="ECO:0000256" key="1">
    <source>
        <dbReference type="ARBA" id="ARBA00004141"/>
    </source>
</evidence>
<dbReference type="GO" id="GO:0015297">
    <property type="term" value="F:antiporter activity"/>
    <property type="evidence" value="ECO:0007669"/>
    <property type="project" value="InterPro"/>
</dbReference>
<feature type="transmembrane region" description="Helical" evidence="7">
    <location>
        <begin position="252"/>
        <end position="270"/>
    </location>
</feature>
<dbReference type="GO" id="GO:1990961">
    <property type="term" value="P:xenobiotic detoxification by transmembrane export across the plasma membrane"/>
    <property type="evidence" value="ECO:0007669"/>
    <property type="project" value="InterPro"/>
</dbReference>
<feature type="transmembrane region" description="Helical" evidence="7">
    <location>
        <begin position="181"/>
        <end position="199"/>
    </location>
</feature>
<evidence type="ECO:0000256" key="2">
    <source>
        <dbReference type="ARBA" id="ARBA00010199"/>
    </source>
</evidence>
<feature type="compositionally biased region" description="Polar residues" evidence="6">
    <location>
        <begin position="21"/>
        <end position="36"/>
    </location>
</feature>
<dbReference type="Proteomes" id="UP000521943">
    <property type="component" value="Unassembled WGS sequence"/>
</dbReference>
<name>A0A8H6IJG6_9AGAR</name>
<evidence type="ECO:0000313" key="8">
    <source>
        <dbReference type="EMBL" id="KAF6755215.1"/>
    </source>
</evidence>
<feature type="transmembrane region" description="Helical" evidence="7">
    <location>
        <begin position="470"/>
        <end position="490"/>
    </location>
</feature>
<evidence type="ECO:0000313" key="10">
    <source>
        <dbReference type="Proteomes" id="UP000521943"/>
    </source>
</evidence>
<dbReference type="GO" id="GO:0016020">
    <property type="term" value="C:membrane"/>
    <property type="evidence" value="ECO:0007669"/>
    <property type="project" value="UniProtKB-SubCell"/>
</dbReference>
<dbReference type="OrthoDB" id="2126698at2759"/>
<protein>
    <submittedName>
        <fullName evidence="9">Mate-domain-containing protein</fullName>
    </submittedName>
</protein>
<feature type="compositionally biased region" description="Low complexity" evidence="6">
    <location>
        <begin position="9"/>
        <end position="20"/>
    </location>
</feature>
<evidence type="ECO:0000313" key="9">
    <source>
        <dbReference type="EMBL" id="KAF6765593.1"/>
    </source>
</evidence>
<accession>A0A8H6IJG6</accession>
<dbReference type="InterPro" id="IPR002528">
    <property type="entry name" value="MATE_fam"/>
</dbReference>
<dbReference type="GO" id="GO:0042910">
    <property type="term" value="F:xenobiotic transmembrane transporter activity"/>
    <property type="evidence" value="ECO:0007669"/>
    <property type="project" value="InterPro"/>
</dbReference>
<dbReference type="NCBIfam" id="TIGR00797">
    <property type="entry name" value="matE"/>
    <property type="match status" value="1"/>
</dbReference>